<dbReference type="Gene3D" id="3.40.1390.10">
    <property type="entry name" value="MurE/MurF, N-terminal domain"/>
    <property type="match status" value="1"/>
</dbReference>
<keyword evidence="2 7" id="KW-0441">Lipid A biosynthesis</keyword>
<dbReference type="OrthoDB" id="9784739at2"/>
<evidence type="ECO:0000256" key="3">
    <source>
        <dbReference type="ARBA" id="ARBA00022679"/>
    </source>
</evidence>
<dbReference type="EC" id="2.3.1.191" evidence="7"/>
<keyword evidence="3 7" id="KW-0808">Transferase</keyword>
<comment type="caution">
    <text evidence="9">The sequence shown here is derived from an EMBL/GenBank/DDBJ whole genome shotgun (WGS) entry which is preliminary data.</text>
</comment>
<keyword evidence="4 7" id="KW-0677">Repeat</keyword>
<dbReference type="InterPro" id="IPR007691">
    <property type="entry name" value="LpxD"/>
</dbReference>
<dbReference type="Proteomes" id="UP000321721">
    <property type="component" value="Unassembled WGS sequence"/>
</dbReference>
<comment type="function">
    <text evidence="7">Catalyzes the N-acylation of UDP-3-O-acylglucosamine using 3-hydroxyacyl-ACP as the acyl donor. Is involved in the biosynthesis of lipid A, a phosphorylated glycolipid that anchors the lipopolysaccharide to the outer membrane of the cell.</text>
</comment>
<dbReference type="AlphaFoldDB" id="A0A5C6RVQ4"/>
<feature type="active site" description="Proton acceptor" evidence="7">
    <location>
        <position position="244"/>
    </location>
</feature>
<reference evidence="9 10" key="1">
    <citation type="submission" date="2019-08" db="EMBL/GenBank/DDBJ databases">
        <title>Genome of Vicingus serpentipes NCIMB 15042.</title>
        <authorList>
            <person name="Bowman J.P."/>
        </authorList>
    </citation>
    <scope>NUCLEOTIDE SEQUENCE [LARGE SCALE GENOMIC DNA]</scope>
    <source>
        <strain evidence="9 10">NCIMB 15042</strain>
    </source>
</reference>
<dbReference type="GO" id="GO:0016410">
    <property type="term" value="F:N-acyltransferase activity"/>
    <property type="evidence" value="ECO:0007669"/>
    <property type="project" value="InterPro"/>
</dbReference>
<keyword evidence="10" id="KW-1185">Reference proteome</keyword>
<dbReference type="HAMAP" id="MF_00523">
    <property type="entry name" value="LpxD"/>
    <property type="match status" value="1"/>
</dbReference>
<comment type="similarity">
    <text evidence="7">Belongs to the transferase hexapeptide repeat family. LpxD subfamily.</text>
</comment>
<comment type="subunit">
    <text evidence="7">Homotrimer.</text>
</comment>
<dbReference type="Pfam" id="PF04613">
    <property type="entry name" value="LpxD"/>
    <property type="match status" value="1"/>
</dbReference>
<dbReference type="Gene3D" id="2.160.10.10">
    <property type="entry name" value="Hexapeptide repeat proteins"/>
    <property type="match status" value="1"/>
</dbReference>
<dbReference type="InterPro" id="IPR011004">
    <property type="entry name" value="Trimer_LpxA-like_sf"/>
</dbReference>
<dbReference type="InterPro" id="IPR018357">
    <property type="entry name" value="Hexapep_transf_CS"/>
</dbReference>
<gene>
    <name evidence="7 9" type="primary">lpxD</name>
    <name evidence="9" type="ORF">FRY74_08390</name>
</gene>
<evidence type="ECO:0000313" key="9">
    <source>
        <dbReference type="EMBL" id="TXB65432.1"/>
    </source>
</evidence>
<name>A0A5C6RVQ4_9FLAO</name>
<dbReference type="PANTHER" id="PTHR43378">
    <property type="entry name" value="UDP-3-O-ACYLGLUCOSAMINE N-ACYLTRANSFERASE"/>
    <property type="match status" value="1"/>
</dbReference>
<evidence type="ECO:0000256" key="5">
    <source>
        <dbReference type="ARBA" id="ARBA00023098"/>
    </source>
</evidence>
<proteinExistence type="inferred from homology"/>
<evidence type="ECO:0000256" key="1">
    <source>
        <dbReference type="ARBA" id="ARBA00022516"/>
    </source>
</evidence>
<evidence type="ECO:0000256" key="7">
    <source>
        <dbReference type="HAMAP-Rule" id="MF_00523"/>
    </source>
</evidence>
<dbReference type="InterPro" id="IPR001451">
    <property type="entry name" value="Hexapep"/>
</dbReference>
<dbReference type="GO" id="GO:0016020">
    <property type="term" value="C:membrane"/>
    <property type="evidence" value="ECO:0007669"/>
    <property type="project" value="GOC"/>
</dbReference>
<dbReference type="PANTHER" id="PTHR43378:SF2">
    <property type="entry name" value="UDP-3-O-ACYLGLUCOSAMINE N-ACYLTRANSFERASE 1, MITOCHONDRIAL-RELATED"/>
    <property type="match status" value="1"/>
</dbReference>
<dbReference type="PROSITE" id="PS00101">
    <property type="entry name" value="HEXAPEP_TRANSFERASES"/>
    <property type="match status" value="1"/>
</dbReference>
<keyword evidence="6 7" id="KW-0012">Acyltransferase</keyword>
<feature type="domain" description="UDP-3-O-[3-hydroxymyristoyl] glucosamine N-acyltransferase non-repeat region" evidence="8">
    <location>
        <begin position="22"/>
        <end position="91"/>
    </location>
</feature>
<keyword evidence="1 7" id="KW-0444">Lipid biosynthesis</keyword>
<dbReference type="CDD" id="cd03352">
    <property type="entry name" value="LbH_LpxD"/>
    <property type="match status" value="1"/>
</dbReference>
<evidence type="ECO:0000256" key="2">
    <source>
        <dbReference type="ARBA" id="ARBA00022556"/>
    </source>
</evidence>
<dbReference type="EMBL" id="VOOS01000003">
    <property type="protein sequence ID" value="TXB65432.1"/>
    <property type="molecule type" value="Genomic_DNA"/>
</dbReference>
<protein>
    <recommendedName>
        <fullName evidence="7">UDP-3-O-acylglucosamine N-acyltransferase</fullName>
        <ecNumber evidence="7">2.3.1.191</ecNumber>
    </recommendedName>
</protein>
<dbReference type="InterPro" id="IPR020573">
    <property type="entry name" value="UDP_GlcNAc_AcTrfase_non-rep"/>
</dbReference>
<evidence type="ECO:0000256" key="6">
    <source>
        <dbReference type="ARBA" id="ARBA00023315"/>
    </source>
</evidence>
<evidence type="ECO:0000256" key="4">
    <source>
        <dbReference type="ARBA" id="ARBA00022737"/>
    </source>
</evidence>
<comment type="catalytic activity">
    <reaction evidence="7">
        <text>a UDP-3-O-[(3R)-3-hydroxyacyl]-alpha-D-glucosamine + a (3R)-hydroxyacyl-[ACP] = a UDP-2-N,3-O-bis[(3R)-3-hydroxyacyl]-alpha-D-glucosamine + holo-[ACP] + H(+)</text>
        <dbReference type="Rhea" id="RHEA:53836"/>
        <dbReference type="Rhea" id="RHEA-COMP:9685"/>
        <dbReference type="Rhea" id="RHEA-COMP:9945"/>
        <dbReference type="ChEBI" id="CHEBI:15378"/>
        <dbReference type="ChEBI" id="CHEBI:64479"/>
        <dbReference type="ChEBI" id="CHEBI:78827"/>
        <dbReference type="ChEBI" id="CHEBI:137740"/>
        <dbReference type="ChEBI" id="CHEBI:137748"/>
        <dbReference type="EC" id="2.3.1.191"/>
    </reaction>
</comment>
<dbReference type="NCBIfam" id="NF002060">
    <property type="entry name" value="PRK00892.1"/>
    <property type="match status" value="1"/>
</dbReference>
<dbReference type="NCBIfam" id="TIGR01853">
    <property type="entry name" value="lipid_A_lpxD"/>
    <property type="match status" value="1"/>
</dbReference>
<sequence>MEFLASQIAELLNGTVEGDSEITVNKLSKIEEGELNSISFLANPAYQEFLYDTDASIVIVNNDLELERPVKDTCTLIRVENAYECFAKVLEAYSQAKTVVKNGIEPNSYIAKTAVLGDDVYVGAFAYIGENVKIGNNVKIYPNSFVGDNTTIGDNTIVNAGVKIYHECEIGSNCTFHSGVVIGGDGFGFAPNKENDYTKIPQLGNVIIEDHVEIGANTCVDRATMGSTIIKKGAKLDNLIQIGHNVVVGDNTVIVSQTGIAGSTKIGKNCLIGGQVGIVGHLTIADGVKIAAQSGVGYSITEEGKVVQGSPAYAMGEYKRSYVGFRKLPEILERLAELEKQIKVKDI</sequence>
<dbReference type="SUPFAM" id="SSF51161">
    <property type="entry name" value="Trimeric LpxA-like enzymes"/>
    <property type="match status" value="1"/>
</dbReference>
<dbReference type="GO" id="GO:0009245">
    <property type="term" value="P:lipid A biosynthetic process"/>
    <property type="evidence" value="ECO:0007669"/>
    <property type="project" value="UniProtKB-UniRule"/>
</dbReference>
<organism evidence="9 10">
    <name type="scientific">Vicingus serpentipes</name>
    <dbReference type="NCBI Taxonomy" id="1926625"/>
    <lineage>
        <taxon>Bacteria</taxon>
        <taxon>Pseudomonadati</taxon>
        <taxon>Bacteroidota</taxon>
        <taxon>Flavobacteriia</taxon>
        <taxon>Flavobacteriales</taxon>
        <taxon>Vicingaceae</taxon>
        <taxon>Vicingus</taxon>
    </lineage>
</organism>
<evidence type="ECO:0000313" key="10">
    <source>
        <dbReference type="Proteomes" id="UP000321721"/>
    </source>
</evidence>
<dbReference type="RefSeq" id="WP_147100452.1">
    <property type="nucleotide sequence ID" value="NZ_VOOS01000003.1"/>
</dbReference>
<dbReference type="Pfam" id="PF00132">
    <property type="entry name" value="Hexapep"/>
    <property type="match status" value="3"/>
</dbReference>
<dbReference type="UniPathway" id="UPA00973"/>
<dbReference type="GO" id="GO:0103118">
    <property type="term" value="F:UDP-3-O-[(3R)-3-hydroxyacyl]-glucosamine N-acyltransferase activity"/>
    <property type="evidence" value="ECO:0007669"/>
    <property type="project" value="UniProtKB-EC"/>
</dbReference>
<evidence type="ECO:0000259" key="8">
    <source>
        <dbReference type="Pfam" id="PF04613"/>
    </source>
</evidence>
<keyword evidence="5 7" id="KW-0443">Lipid metabolism</keyword>
<accession>A0A5C6RVQ4</accession>
<comment type="pathway">
    <text evidence="7">Bacterial outer membrane biogenesis; LPS lipid A biosynthesis.</text>
</comment>